<feature type="domain" description="Splicing factor Cactin C-terminal" evidence="5">
    <location>
        <begin position="639"/>
        <end position="765"/>
    </location>
</feature>
<comment type="similarity">
    <text evidence="1">Belongs to the CACTIN family.</text>
</comment>
<feature type="coiled-coil region" evidence="3">
    <location>
        <begin position="87"/>
        <end position="124"/>
    </location>
</feature>
<feature type="compositionally biased region" description="Polar residues" evidence="4">
    <location>
        <begin position="378"/>
        <end position="388"/>
    </location>
</feature>
<evidence type="ECO:0000256" key="1">
    <source>
        <dbReference type="ARBA" id="ARBA00006895"/>
    </source>
</evidence>
<accession>A0ABQ7GMQ5</accession>
<dbReference type="PANTHER" id="PTHR21737">
    <property type="entry name" value="POLYGLUTAMINE BINDING PROTEIN 1/MARVEL MEMBRANE-ASSOCIATING DOMAIN CONTAINING 3"/>
    <property type="match status" value="1"/>
</dbReference>
<dbReference type="EMBL" id="MU069685">
    <property type="protein sequence ID" value="KAF5835876.1"/>
    <property type="molecule type" value="Genomic_DNA"/>
</dbReference>
<feature type="compositionally biased region" description="Basic and acidic residues" evidence="4">
    <location>
        <begin position="476"/>
        <end position="486"/>
    </location>
</feature>
<feature type="region of interest" description="Disordered" evidence="4">
    <location>
        <begin position="1"/>
        <end position="54"/>
    </location>
</feature>
<dbReference type="Proteomes" id="UP000815325">
    <property type="component" value="Unassembled WGS sequence"/>
</dbReference>
<evidence type="ECO:0000313" key="7">
    <source>
        <dbReference type="EMBL" id="KAF5835876.1"/>
    </source>
</evidence>
<feature type="compositionally biased region" description="Acidic residues" evidence="4">
    <location>
        <begin position="352"/>
        <end position="366"/>
    </location>
</feature>
<feature type="compositionally biased region" description="Basic and acidic residues" evidence="4">
    <location>
        <begin position="40"/>
        <end position="52"/>
    </location>
</feature>
<comment type="caution">
    <text evidence="7">The sequence shown here is derived from an EMBL/GenBank/DDBJ whole genome shotgun (WGS) entry which is preliminary data.</text>
</comment>
<dbReference type="InterPro" id="IPR019134">
    <property type="entry name" value="Cactin_C"/>
</dbReference>
<protein>
    <recommendedName>
        <fullName evidence="2">Splicing factor Cactin</fullName>
    </recommendedName>
</protein>
<evidence type="ECO:0000259" key="6">
    <source>
        <dbReference type="Pfam" id="PF10312"/>
    </source>
</evidence>
<evidence type="ECO:0000256" key="2">
    <source>
        <dbReference type="ARBA" id="ARBA00034534"/>
    </source>
</evidence>
<feature type="compositionally biased region" description="Basic residues" evidence="4">
    <location>
        <begin position="1"/>
        <end position="24"/>
    </location>
</feature>
<dbReference type="Pfam" id="PF09732">
    <property type="entry name" value="CactinC_cactus"/>
    <property type="match status" value="1"/>
</dbReference>
<name>A0ABQ7GMQ5_DUNSA</name>
<evidence type="ECO:0000256" key="4">
    <source>
        <dbReference type="SAM" id="MobiDB-lite"/>
    </source>
</evidence>
<evidence type="ECO:0000259" key="5">
    <source>
        <dbReference type="Pfam" id="PF09732"/>
    </source>
</evidence>
<feature type="region of interest" description="Disordered" evidence="4">
    <location>
        <begin position="352"/>
        <end position="495"/>
    </location>
</feature>
<feature type="coiled-coil region" evidence="3">
    <location>
        <begin position="225"/>
        <end position="252"/>
    </location>
</feature>
<sequence length="765" mass="86514">MGKHGKKDKKHKKHHHKDKKRKRHESSSSSSSSDSGGDSDVEHKRQKSEKYAQRVVAHLQKGGAGKGGFVWGKKVEKELSEGKKLKEISALQDMNRAQERLDELEKVRKRQAEREEEKARREEELTMVQRMRAAQEAMESETKEEEFYLKALLNKAERRLSEDRPQPSDLIARNLHAGLRLGEPADLDMKEPWSYFNNMHLDDVEALYEDIREYATYDKYDPLHLEFWKSLLQIAEHELAEARNRNEIDQAHLRGGPEAAAAVAESFAERGLHPDVERDIAGMLAGQSHGELIAMEESVSATLASGEGDMEYWEAVLKRLKLQKAKAHVRELQSQIVSATLQQLAKDAAELAEDAEVSGSGSEDDQTMAGEERKQARQSKQPITTDQAVPTAMRWGKEDRGVVRAEGGVLPGAEEIPLDEDMQDGPSNQAEGMEGGKDALAAGEAEKRGGGAVGPAPASRIYPTEIPGPGRRRPKRGQEEQAEEVRQLGGEEELPDEIIADGRLSPPPVDPHSIAKEDVVHEEEDYRHLELMRQQVMLATSAAFKAARSQLETTGGSTADRSVRSLLFEEGRVGVHPMMRHVAAGDGTTFRAGIPESLSAEDEMTLAQFKASSLKQMGTDQADRDFGGEVPLESQVYWWHDKYKPRKPKYFNRVHTGYEWSKYNQTHYDYDNPPPKVVQGYKFNILYHDLIDKSKAPQYVIEEDPESADRSTCILRFKAGPPYEDIAFRIVRKEWNYARKHGFRCSFERGILHLFFNFKRARYRR</sequence>
<evidence type="ECO:0000313" key="8">
    <source>
        <dbReference type="Proteomes" id="UP000815325"/>
    </source>
</evidence>
<dbReference type="SMART" id="SM01050">
    <property type="entry name" value="CactinC_cactus"/>
    <property type="match status" value="1"/>
</dbReference>
<feature type="domain" description="Splicing factor cactin central" evidence="6">
    <location>
        <begin position="130"/>
        <end position="332"/>
    </location>
</feature>
<dbReference type="InterPro" id="IPR018816">
    <property type="entry name" value="Cactin_central"/>
</dbReference>
<proteinExistence type="inferred from homology"/>
<gene>
    <name evidence="7" type="ORF">DUNSADRAFT_6809</name>
</gene>
<keyword evidence="8" id="KW-1185">Reference proteome</keyword>
<reference evidence="7" key="1">
    <citation type="submission" date="2017-08" db="EMBL/GenBank/DDBJ databases">
        <authorList>
            <person name="Polle J.E."/>
            <person name="Barry K."/>
            <person name="Cushman J."/>
            <person name="Schmutz J."/>
            <person name="Tran D."/>
            <person name="Hathwaick L.T."/>
            <person name="Yim W.C."/>
            <person name="Jenkins J."/>
            <person name="Mckie-Krisberg Z.M."/>
            <person name="Prochnik S."/>
            <person name="Lindquist E."/>
            <person name="Dockter R.B."/>
            <person name="Adam C."/>
            <person name="Molina H."/>
            <person name="Bunkerborg J."/>
            <person name="Jin E."/>
            <person name="Buchheim M."/>
            <person name="Magnuson J."/>
        </authorList>
    </citation>
    <scope>NUCLEOTIDE SEQUENCE</scope>
    <source>
        <strain evidence="7">CCAP 19/18</strain>
    </source>
</reference>
<keyword evidence="3" id="KW-0175">Coiled coil</keyword>
<evidence type="ECO:0000256" key="3">
    <source>
        <dbReference type="SAM" id="Coils"/>
    </source>
</evidence>
<feature type="compositionally biased region" description="Low complexity" evidence="4">
    <location>
        <begin position="27"/>
        <end position="38"/>
    </location>
</feature>
<organism evidence="7 8">
    <name type="scientific">Dunaliella salina</name>
    <name type="common">Green alga</name>
    <name type="synonym">Protococcus salinus</name>
    <dbReference type="NCBI Taxonomy" id="3046"/>
    <lineage>
        <taxon>Eukaryota</taxon>
        <taxon>Viridiplantae</taxon>
        <taxon>Chlorophyta</taxon>
        <taxon>core chlorophytes</taxon>
        <taxon>Chlorophyceae</taxon>
        <taxon>CS clade</taxon>
        <taxon>Chlamydomonadales</taxon>
        <taxon>Dunaliellaceae</taxon>
        <taxon>Dunaliella</taxon>
    </lineage>
</organism>
<dbReference type="Pfam" id="PF10312">
    <property type="entry name" value="Cactin_mid"/>
    <property type="match status" value="1"/>
</dbReference>
<dbReference type="PANTHER" id="PTHR21737:SF4">
    <property type="entry name" value="SPLICING FACTOR CACTIN"/>
    <property type="match status" value="1"/>
</dbReference>